<comment type="caution">
    <text evidence="1">The sequence shown here is derived from an EMBL/GenBank/DDBJ whole genome shotgun (WGS) entry which is preliminary data.</text>
</comment>
<evidence type="ECO:0000313" key="1">
    <source>
        <dbReference type="EMBL" id="NMH27899.1"/>
    </source>
</evidence>
<dbReference type="EMBL" id="JAAMPU010000103">
    <property type="protein sequence ID" value="NMH27899.1"/>
    <property type="molecule type" value="Genomic_DNA"/>
</dbReference>
<dbReference type="AlphaFoldDB" id="A0A972JFF3"/>
<reference evidence="1" key="1">
    <citation type="submission" date="2020-02" db="EMBL/GenBank/DDBJ databases">
        <title>Flavobacterium sp. genome.</title>
        <authorList>
            <person name="Jung H.S."/>
            <person name="Baek J.H."/>
            <person name="Jeon C.O."/>
        </authorList>
    </citation>
    <scope>NUCLEOTIDE SEQUENCE</scope>
    <source>
        <strain evidence="1">SE-s28</strain>
    </source>
</reference>
<dbReference type="RefSeq" id="WP_169526984.1">
    <property type="nucleotide sequence ID" value="NZ_JAAMPU010000103.1"/>
</dbReference>
<evidence type="ECO:0008006" key="3">
    <source>
        <dbReference type="Google" id="ProtNLM"/>
    </source>
</evidence>
<keyword evidence="2" id="KW-1185">Reference proteome</keyword>
<dbReference type="Proteomes" id="UP000712080">
    <property type="component" value="Unassembled WGS sequence"/>
</dbReference>
<organism evidence="1 2">
    <name type="scientific">Flavobacterium silvaticum</name>
    <dbReference type="NCBI Taxonomy" id="1852020"/>
    <lineage>
        <taxon>Bacteria</taxon>
        <taxon>Pseudomonadati</taxon>
        <taxon>Bacteroidota</taxon>
        <taxon>Flavobacteriia</taxon>
        <taxon>Flavobacteriales</taxon>
        <taxon>Flavobacteriaceae</taxon>
        <taxon>Flavobacterium</taxon>
    </lineage>
</organism>
<evidence type="ECO:0000313" key="2">
    <source>
        <dbReference type="Proteomes" id="UP000712080"/>
    </source>
</evidence>
<sequence length="141" mass="15737">MKKLLALLTIVFLISGCSDDGKAYPDTLTGEWSLVKVMENTDAGEIIEIPEDDILWTFDTQTNQLTIVNTSVEYPGLPVAEGSYTYTLYDNPVQTETGWNYKIDIDGVTGFFYDLSGIHLQLSDGQANGYHYDLIRPISVE</sequence>
<protein>
    <recommendedName>
        <fullName evidence="3">Lipocalin-like domain-containing protein</fullName>
    </recommendedName>
</protein>
<dbReference type="PROSITE" id="PS51257">
    <property type="entry name" value="PROKAR_LIPOPROTEIN"/>
    <property type="match status" value="1"/>
</dbReference>
<accession>A0A972JFF3</accession>
<proteinExistence type="predicted"/>
<name>A0A972JFF3_9FLAO</name>
<gene>
    <name evidence="1" type="ORF">G6047_07635</name>
</gene>